<dbReference type="Proteomes" id="UP001497457">
    <property type="component" value="Chromosome 6rd"/>
</dbReference>
<name>A0ABC9FIS8_9POAL</name>
<gene>
    <name evidence="1" type="ORF">URODEC1_LOCUS105972</name>
</gene>
<keyword evidence="2" id="KW-1185">Reference proteome</keyword>
<proteinExistence type="predicted"/>
<reference evidence="1" key="1">
    <citation type="submission" date="2024-10" db="EMBL/GenBank/DDBJ databases">
        <authorList>
            <person name="Ryan C."/>
        </authorList>
    </citation>
    <scope>NUCLEOTIDE SEQUENCE [LARGE SCALE GENOMIC DNA]</scope>
</reference>
<accession>A0ABC9FIS8</accession>
<dbReference type="EMBL" id="OZ075116">
    <property type="protein sequence ID" value="CAL5076085.1"/>
    <property type="molecule type" value="Genomic_DNA"/>
</dbReference>
<dbReference type="AlphaFoldDB" id="A0ABC9FIS8"/>
<evidence type="ECO:0000313" key="2">
    <source>
        <dbReference type="Proteomes" id="UP001497457"/>
    </source>
</evidence>
<organism evidence="1 2">
    <name type="scientific">Urochloa decumbens</name>
    <dbReference type="NCBI Taxonomy" id="240449"/>
    <lineage>
        <taxon>Eukaryota</taxon>
        <taxon>Viridiplantae</taxon>
        <taxon>Streptophyta</taxon>
        <taxon>Embryophyta</taxon>
        <taxon>Tracheophyta</taxon>
        <taxon>Spermatophyta</taxon>
        <taxon>Magnoliopsida</taxon>
        <taxon>Liliopsida</taxon>
        <taxon>Poales</taxon>
        <taxon>Poaceae</taxon>
        <taxon>PACMAD clade</taxon>
        <taxon>Panicoideae</taxon>
        <taxon>Panicodae</taxon>
        <taxon>Paniceae</taxon>
        <taxon>Melinidinae</taxon>
        <taxon>Urochloa</taxon>
    </lineage>
</organism>
<protein>
    <submittedName>
        <fullName evidence="1">Uncharacterized protein</fullName>
    </submittedName>
</protein>
<evidence type="ECO:0000313" key="1">
    <source>
        <dbReference type="EMBL" id="CAL5076085.1"/>
    </source>
</evidence>
<sequence>MVHLGVHHLGNLLASRRHNDGAPHRTAAQGGHNAVPVAGIVIPNVVKSNQAPLIFKLLSYELMERAQLVALRARFCDRLSDLARHGDDVGLLGDPDPEHHVEVRPDGRHVEDVLHQHRLADTGHPDDGHHSIVLLAIGWRSNKGGDPLDVAVPPVEVLATGKCAARHERAHHGLGCAITVPEPELLPVRRDLLVPCPDAFDLAPEPSRWCSCEQQRRLAAPLPGRGGAEQVLLELLQLGGAAGLVLELLQDILGMVLQVTELGEPQLDGAVGDRQALGVVEHGADPLQLGLERRQLVVVDGGRLRRAPELLQEGSRELLGLDGEVEQRLTQRADDRFLCLVSHCRICERMQERNGRNGERGIGTDSSGQALTKTWVEELTRPLKKSSHMRVRH</sequence>